<feature type="transmembrane region" description="Helical" evidence="1">
    <location>
        <begin position="41"/>
        <end position="58"/>
    </location>
</feature>
<keyword evidence="1" id="KW-0472">Membrane</keyword>
<keyword evidence="1" id="KW-0812">Transmembrane</keyword>
<evidence type="ECO:0000256" key="1">
    <source>
        <dbReference type="SAM" id="Phobius"/>
    </source>
</evidence>
<keyword evidence="1" id="KW-1133">Transmembrane helix</keyword>
<feature type="transmembrane region" description="Helical" evidence="1">
    <location>
        <begin position="12"/>
        <end position="29"/>
    </location>
</feature>
<proteinExistence type="predicted"/>
<dbReference type="STRING" id="223900.GCA_000821045_00109"/>
<evidence type="ECO:0000313" key="3">
    <source>
        <dbReference type="Proteomes" id="UP000186806"/>
    </source>
</evidence>
<evidence type="ECO:0000313" key="2">
    <source>
        <dbReference type="EMBL" id="OLO11227.1"/>
    </source>
</evidence>
<organism evidence="2 3">
    <name type="scientific">Chromohalobacter japonicus</name>
    <dbReference type="NCBI Taxonomy" id="223900"/>
    <lineage>
        <taxon>Bacteria</taxon>
        <taxon>Pseudomonadati</taxon>
        <taxon>Pseudomonadota</taxon>
        <taxon>Gammaproteobacteria</taxon>
        <taxon>Oceanospirillales</taxon>
        <taxon>Halomonadaceae</taxon>
        <taxon>Chromohalobacter</taxon>
    </lineage>
</organism>
<sequence length="82" mass="9301">MVSSRYGIDGLRAAAIASQALGFILIMTLETCLGDAARPWQGMTLALMLLAACWVALMRRYRRNKQRRAMAERVRRAKEDEE</sequence>
<comment type="caution">
    <text evidence="2">The sequence shown here is derived from an EMBL/GenBank/DDBJ whole genome shotgun (WGS) entry which is preliminary data.</text>
</comment>
<dbReference type="OrthoDB" id="6174417at2"/>
<keyword evidence="3" id="KW-1185">Reference proteome</keyword>
<name>A0A1Q8TC20_9GAMM</name>
<protein>
    <submittedName>
        <fullName evidence="2">Uncharacterized protein</fullName>
    </submittedName>
</protein>
<dbReference type="EMBL" id="MSDQ01000025">
    <property type="protein sequence ID" value="OLO11227.1"/>
    <property type="molecule type" value="Genomic_DNA"/>
</dbReference>
<dbReference type="Proteomes" id="UP000186806">
    <property type="component" value="Unassembled WGS sequence"/>
</dbReference>
<dbReference type="AlphaFoldDB" id="A0A1Q8TC20"/>
<dbReference type="RefSeq" id="WP_040239321.1">
    <property type="nucleotide sequence ID" value="NZ_JAKGAJ010000012.1"/>
</dbReference>
<gene>
    <name evidence="2" type="ORF">BTW10_10540</name>
</gene>
<reference evidence="2 3" key="1">
    <citation type="submission" date="2016-12" db="EMBL/GenBank/DDBJ databases">
        <title>Draft genome sequences of strains Salinicola socius SMB35, Salinicola sp. MH3R3-1 and Chromohalobacter sp. SMB17 from the Verkhnekamsk potash mining region of Russia.</title>
        <authorList>
            <person name="Mavrodi D.V."/>
            <person name="Olsson B.E."/>
            <person name="Korsakova E.S."/>
            <person name="Pyankova A."/>
            <person name="Mavrodi O.V."/>
            <person name="Plotnikova E.G."/>
        </authorList>
    </citation>
    <scope>NUCLEOTIDE SEQUENCE [LARGE SCALE GENOMIC DNA]</scope>
    <source>
        <strain evidence="2 3">SMB17</strain>
    </source>
</reference>
<accession>A0A1Q8TC20</accession>